<protein>
    <submittedName>
        <fullName evidence="2">RNA-metabolising metallo-beta-lactamase</fullName>
    </submittedName>
</protein>
<dbReference type="SUPFAM" id="SSF56281">
    <property type="entry name" value="Metallo-hydrolase/oxidoreductase"/>
    <property type="match status" value="1"/>
</dbReference>
<dbReference type="InterPro" id="IPR036866">
    <property type="entry name" value="RibonucZ/Hydroxyglut_hydro"/>
</dbReference>
<reference evidence="3" key="1">
    <citation type="submission" date="2013-11" db="EMBL/GenBank/DDBJ databases">
        <authorList>
            <person name="Hoang H.T."/>
            <person name="Killian M.L."/>
            <person name="Madson D.M."/>
            <person name="Arruda P.H.E."/>
            <person name="Sun D."/>
            <person name="Schwartz K.J."/>
            <person name="Yoon K."/>
        </authorList>
    </citation>
    <scope>NUCLEOTIDE SEQUENCE [LARGE SCALE GENOMIC DNA]</scope>
    <source>
        <strain evidence="3">CDK2</strain>
    </source>
</reference>
<dbReference type="InterPro" id="IPR011108">
    <property type="entry name" value="RMMBL"/>
</dbReference>
<gene>
    <name evidence="2" type="ORF">SY89_02498</name>
</gene>
<proteinExistence type="predicted"/>
<evidence type="ECO:0000313" key="3">
    <source>
        <dbReference type="Proteomes" id="UP000050535"/>
    </source>
</evidence>
<evidence type="ECO:0000259" key="1">
    <source>
        <dbReference type="Pfam" id="PF07521"/>
    </source>
</evidence>
<feature type="domain" description="Zn-dependent metallo-hydrolase RNA specificity" evidence="1">
    <location>
        <begin position="9"/>
        <end position="54"/>
    </location>
</feature>
<dbReference type="STRING" id="699431.SY89_02498"/>
<dbReference type="AlphaFoldDB" id="A0A0N8I0A3"/>
<dbReference type="Gene3D" id="3.60.15.10">
    <property type="entry name" value="Ribonuclease Z/Hydroxyacylglutathione hydrolase-like"/>
    <property type="match status" value="1"/>
</dbReference>
<keyword evidence="3" id="KW-1185">Reference proteome</keyword>
<evidence type="ECO:0000313" key="2">
    <source>
        <dbReference type="EMBL" id="KPN31747.1"/>
    </source>
</evidence>
<dbReference type="EMBL" id="LGUC01000001">
    <property type="protein sequence ID" value="KPN31747.1"/>
    <property type="molecule type" value="Genomic_DNA"/>
</dbReference>
<dbReference type="Proteomes" id="UP000050535">
    <property type="component" value="Unassembled WGS sequence"/>
</dbReference>
<dbReference type="Pfam" id="PF07521">
    <property type="entry name" value="RMMBL"/>
    <property type="match status" value="1"/>
</dbReference>
<accession>A0A0N8I0A3</accession>
<organism evidence="2 3">
    <name type="scientific">Halolamina pelagica</name>
    <dbReference type="NCBI Taxonomy" id="699431"/>
    <lineage>
        <taxon>Archaea</taxon>
        <taxon>Methanobacteriati</taxon>
        <taxon>Methanobacteriota</taxon>
        <taxon>Stenosarchaea group</taxon>
        <taxon>Halobacteria</taxon>
        <taxon>Halobacteriales</taxon>
        <taxon>Haloferacaceae</taxon>
    </lineage>
</organism>
<sequence length="74" mass="8269">MQGAHIYDDIHVSGHLSQEGHYQMLEALQPENVIPAHQNLQNLAKYVDLCESEGYSLGDDVHLSRNGTVHTLTE</sequence>
<comment type="caution">
    <text evidence="2">The sequence shown here is derived from an EMBL/GenBank/DDBJ whole genome shotgun (WGS) entry which is preliminary data.</text>
</comment>
<name>A0A0N8I0A3_9EURY</name>